<keyword evidence="2" id="KW-1185">Reference proteome</keyword>
<dbReference type="Proteomes" id="UP000307720">
    <property type="component" value="Unassembled WGS sequence"/>
</dbReference>
<reference evidence="1" key="1">
    <citation type="submission" date="2019-04" db="EMBL/GenBank/DDBJ databases">
        <title>Microbes associate with the intestines of laboratory mice.</title>
        <authorList>
            <person name="Navarre W."/>
            <person name="Wong E."/>
            <person name="Huang K."/>
            <person name="Tropini C."/>
            <person name="Ng K."/>
            <person name="Yu B."/>
        </authorList>
    </citation>
    <scope>NUCLEOTIDE SEQUENCE</scope>
    <source>
        <strain evidence="1">NM72_1-8</strain>
    </source>
</reference>
<evidence type="ECO:0000313" key="1">
    <source>
        <dbReference type="EMBL" id="TGY00603.1"/>
    </source>
</evidence>
<name>A0AC61R3C1_9FIRM</name>
<comment type="caution">
    <text evidence="1">The sequence shown here is derived from an EMBL/GenBank/DDBJ whole genome shotgun (WGS) entry which is preliminary data.</text>
</comment>
<protein>
    <submittedName>
        <fullName evidence="1">SpoIID/LytB domain-containing protein</fullName>
    </submittedName>
</protein>
<organism evidence="1 2">
    <name type="scientific">Hominisplanchenecus murintestinalis</name>
    <dbReference type="NCBI Taxonomy" id="2941517"/>
    <lineage>
        <taxon>Bacteria</taxon>
        <taxon>Bacillati</taxon>
        <taxon>Bacillota</taxon>
        <taxon>Clostridia</taxon>
        <taxon>Lachnospirales</taxon>
        <taxon>Lachnospiraceae</taxon>
        <taxon>Hominisplanchenecus</taxon>
    </lineage>
</organism>
<dbReference type="EMBL" id="SRZB01000001">
    <property type="protein sequence ID" value="TGY00603.1"/>
    <property type="molecule type" value="Genomic_DNA"/>
</dbReference>
<accession>A0AC61R3C1</accession>
<sequence>MSQNTHRQLMILGTCALCFVLFSIYRRGVENGWSVMQRVYGTGKLVTDIGSDEETEPETAKAVGQAEERQAAGVQVTAYEENPDVRVQLCTDDYAGKYHEKLTLVCSTAYTVSYGDVTEEHKASEPVWFTLDDPWLEHGTVTLVPKKKKGVFTFSDLKRAQGAPSYTGKILVERKEEGLLVMNELPLETYLCSVVPSEMPSGYPMEALKAQAVCARTYALKQLQTGRRTEGGADLDDSVSYQVYNNFKRDERTDLAVKETKGKVLTQDGELVDALYYSTSCGIDLSRNLSEEAVFCAFMSGNDEAYEKEEPWYRWSTYFSLEELTRLAGTESQEAGEVSGMRVSERENSGVIKTLEIIGSGGSFEVEGEYEIRKLLQTQNAPVTLQDGSTAPNLGMLPSAFFYLTEEKEGGVLKGYTLKGGGYGHGKGMSQNGAKHMAEAGRSCVDILRYYYG</sequence>
<evidence type="ECO:0000313" key="2">
    <source>
        <dbReference type="Proteomes" id="UP000307720"/>
    </source>
</evidence>
<gene>
    <name evidence="1" type="ORF">E5357_00015</name>
</gene>
<proteinExistence type="predicted"/>